<dbReference type="Proteomes" id="UP000507222">
    <property type="component" value="Unassembled WGS sequence"/>
</dbReference>
<accession>A0A6J5TJM2</accession>
<evidence type="ECO:0000313" key="2">
    <source>
        <dbReference type="Proteomes" id="UP000507222"/>
    </source>
</evidence>
<gene>
    <name evidence="1" type="ORF">CURHAP_LOCUS5389</name>
</gene>
<name>A0A6J5TJM2_PRUAR</name>
<dbReference type="EMBL" id="CAEKDK010000001">
    <property type="protein sequence ID" value="CAB4263964.1"/>
    <property type="molecule type" value="Genomic_DNA"/>
</dbReference>
<proteinExistence type="predicted"/>
<sequence>MKGIVIAILLSLRSIDLRLIPSNNKDYNIQGGLLTVWMVILLMLHRAWVAKSPQGCCGSFIEDLPIFALQDDRVVEVVGDAVGVHKAIELIVRVCIGKDTCI</sequence>
<reference evidence="1 2" key="1">
    <citation type="submission" date="2020-05" db="EMBL/GenBank/DDBJ databases">
        <authorList>
            <person name="Campoy J."/>
            <person name="Schneeberger K."/>
            <person name="Spophaly S."/>
        </authorList>
    </citation>
    <scope>NUCLEOTIDE SEQUENCE [LARGE SCALE GENOMIC DNA]</scope>
    <source>
        <strain evidence="1">PruArmRojPasFocal</strain>
    </source>
</reference>
<dbReference type="AlphaFoldDB" id="A0A6J5TJM2"/>
<evidence type="ECO:0000313" key="1">
    <source>
        <dbReference type="EMBL" id="CAB4263964.1"/>
    </source>
</evidence>
<organism evidence="1 2">
    <name type="scientific">Prunus armeniaca</name>
    <name type="common">Apricot</name>
    <name type="synonym">Armeniaca vulgaris</name>
    <dbReference type="NCBI Taxonomy" id="36596"/>
    <lineage>
        <taxon>Eukaryota</taxon>
        <taxon>Viridiplantae</taxon>
        <taxon>Streptophyta</taxon>
        <taxon>Embryophyta</taxon>
        <taxon>Tracheophyta</taxon>
        <taxon>Spermatophyta</taxon>
        <taxon>Magnoliopsida</taxon>
        <taxon>eudicotyledons</taxon>
        <taxon>Gunneridae</taxon>
        <taxon>Pentapetalae</taxon>
        <taxon>rosids</taxon>
        <taxon>fabids</taxon>
        <taxon>Rosales</taxon>
        <taxon>Rosaceae</taxon>
        <taxon>Amygdaloideae</taxon>
        <taxon>Amygdaleae</taxon>
        <taxon>Prunus</taxon>
    </lineage>
</organism>
<protein>
    <submittedName>
        <fullName evidence="1">Uncharacterized protein</fullName>
    </submittedName>
</protein>